<gene>
    <name evidence="2" type="ORF">BSTOLATCC_MIC44369</name>
</gene>
<accession>A0AAU9JQ92</accession>
<comment type="caution">
    <text evidence="2">The sequence shown here is derived from an EMBL/GenBank/DDBJ whole genome shotgun (WGS) entry which is preliminary data.</text>
</comment>
<keyword evidence="1" id="KW-0732">Signal</keyword>
<name>A0AAU9JQ92_9CILI</name>
<feature type="chain" id="PRO_5043538216" evidence="1">
    <location>
        <begin position="17"/>
        <end position="359"/>
    </location>
</feature>
<dbReference type="AlphaFoldDB" id="A0AAU9JQ92"/>
<protein>
    <submittedName>
        <fullName evidence="2">Uncharacterized protein</fullName>
    </submittedName>
</protein>
<evidence type="ECO:0000313" key="3">
    <source>
        <dbReference type="Proteomes" id="UP001162131"/>
    </source>
</evidence>
<sequence>MKFAILLGIIVQAAIELNTNIGLEKTDDDYQKFESNLQVYDENYKIACDCSDVAVKKIEGVKCHPSKIKLSQDKEGEGASYETVSEKLSSKNFTYVKSSKNSFGCLDGRINREILGTPGGDAGEFILALLVFEDITEKSLDQDDVDRYLEDWLSLMDSEHFYMCTDDYSISHIERELSVEGLDIMNPRKTLIDDLLDVISDPNNIGDSHIKLMLEYPELYSIRPNVIQLFIKAFYKILWDEANILRNYLFLDVLSGSHNEVGFLEIRTNQECLSDEVAPLITPKEPGKHGLSLFVNHLDAVNIKRRRLAEFFAEKIAKNKDGITIEKMHSRMNHHGLFFLDITGSYIAKELPFYTAFFV</sequence>
<dbReference type="Proteomes" id="UP001162131">
    <property type="component" value="Unassembled WGS sequence"/>
</dbReference>
<organism evidence="2 3">
    <name type="scientific">Blepharisma stoltei</name>
    <dbReference type="NCBI Taxonomy" id="1481888"/>
    <lineage>
        <taxon>Eukaryota</taxon>
        <taxon>Sar</taxon>
        <taxon>Alveolata</taxon>
        <taxon>Ciliophora</taxon>
        <taxon>Postciliodesmatophora</taxon>
        <taxon>Heterotrichea</taxon>
        <taxon>Heterotrichida</taxon>
        <taxon>Blepharismidae</taxon>
        <taxon>Blepharisma</taxon>
    </lineage>
</organism>
<evidence type="ECO:0000256" key="1">
    <source>
        <dbReference type="SAM" id="SignalP"/>
    </source>
</evidence>
<keyword evidence="3" id="KW-1185">Reference proteome</keyword>
<reference evidence="2" key="1">
    <citation type="submission" date="2021-09" db="EMBL/GenBank/DDBJ databases">
        <authorList>
            <consortium name="AG Swart"/>
            <person name="Singh M."/>
            <person name="Singh A."/>
            <person name="Seah K."/>
            <person name="Emmerich C."/>
        </authorList>
    </citation>
    <scope>NUCLEOTIDE SEQUENCE</scope>
    <source>
        <strain evidence="2">ATCC30299</strain>
    </source>
</reference>
<evidence type="ECO:0000313" key="2">
    <source>
        <dbReference type="EMBL" id="CAG9327741.1"/>
    </source>
</evidence>
<dbReference type="EMBL" id="CAJZBQ010000044">
    <property type="protein sequence ID" value="CAG9327741.1"/>
    <property type="molecule type" value="Genomic_DNA"/>
</dbReference>
<feature type="signal peptide" evidence="1">
    <location>
        <begin position="1"/>
        <end position="16"/>
    </location>
</feature>
<proteinExistence type="predicted"/>